<protein>
    <submittedName>
        <fullName evidence="1">Helix-turn-helix domain-containing protein</fullName>
    </submittedName>
</protein>
<dbReference type="RefSeq" id="WP_078694528.1">
    <property type="nucleotide sequence ID" value="NZ_FUWX01000016.1"/>
</dbReference>
<organism evidence="1 2">
    <name type="scientific">Cetobacterium ceti</name>
    <dbReference type="NCBI Taxonomy" id="180163"/>
    <lineage>
        <taxon>Bacteria</taxon>
        <taxon>Fusobacteriati</taxon>
        <taxon>Fusobacteriota</taxon>
        <taxon>Fusobacteriia</taxon>
        <taxon>Fusobacteriales</taxon>
        <taxon>Fusobacteriaceae</taxon>
        <taxon>Cetobacterium</taxon>
    </lineage>
</organism>
<accession>A0A1T4PWD9</accession>
<dbReference type="InterPro" id="IPR038148">
    <property type="entry name" value="Tn1545/Tn916_Xis"/>
</dbReference>
<evidence type="ECO:0000313" key="1">
    <source>
        <dbReference type="EMBL" id="SJZ95779.1"/>
    </source>
</evidence>
<sequence length="57" mass="6794">MKEILTVKEVMEYFEIGESTAYKLIKSINDELQKEGFLILRGRVNRKRLFERMGLDN</sequence>
<name>A0A1T4PWD9_9FUSO</name>
<gene>
    <name evidence="1" type="ORF">SAMN02745174_02077</name>
</gene>
<dbReference type="OrthoDB" id="9807601at2"/>
<evidence type="ECO:0000313" key="2">
    <source>
        <dbReference type="Proteomes" id="UP000191153"/>
    </source>
</evidence>
<dbReference type="EMBL" id="FUWX01000016">
    <property type="protein sequence ID" value="SJZ95779.1"/>
    <property type="molecule type" value="Genomic_DNA"/>
</dbReference>
<dbReference type="Proteomes" id="UP000191153">
    <property type="component" value="Unassembled WGS sequence"/>
</dbReference>
<reference evidence="1 2" key="1">
    <citation type="submission" date="2017-02" db="EMBL/GenBank/DDBJ databases">
        <authorList>
            <person name="Peterson S.W."/>
        </authorList>
    </citation>
    <scope>NUCLEOTIDE SEQUENCE [LARGE SCALE GENOMIC DNA]</scope>
    <source>
        <strain evidence="1 2">ATCC 700028</strain>
    </source>
</reference>
<dbReference type="Gene3D" id="3.90.105.50">
    <property type="match status" value="1"/>
</dbReference>
<dbReference type="AlphaFoldDB" id="A0A1T4PWD9"/>
<dbReference type="STRING" id="180163.SAMN02745174_02077"/>
<proteinExistence type="predicted"/>
<keyword evidence="2" id="KW-1185">Reference proteome</keyword>